<dbReference type="EMBL" id="CP051627">
    <property type="protein sequence ID" value="UPT20811.1"/>
    <property type="molecule type" value="Genomic_DNA"/>
</dbReference>
<dbReference type="RefSeq" id="WP_248593094.1">
    <property type="nucleotide sequence ID" value="NZ_BAABEB010000027.1"/>
</dbReference>
<proteinExistence type="predicted"/>
<keyword evidence="2" id="KW-0560">Oxidoreductase</keyword>
<feature type="compositionally biased region" description="Basic and acidic residues" evidence="1">
    <location>
        <begin position="253"/>
        <end position="264"/>
    </location>
</feature>
<dbReference type="PANTHER" id="PTHR20883">
    <property type="entry name" value="PHYTANOYL-COA DIOXYGENASE DOMAIN CONTAINING 1"/>
    <property type="match status" value="1"/>
</dbReference>
<name>A0ABY4L1K2_THEAE</name>
<protein>
    <submittedName>
        <fullName evidence="2">Phytanoyl-CoA dioxygenase family protein</fullName>
    </submittedName>
</protein>
<keyword evidence="3" id="KW-1185">Reference proteome</keyword>
<reference evidence="2 3" key="1">
    <citation type="submission" date="2020-04" db="EMBL/GenBank/DDBJ databases">
        <title>Thermobifida alba genome sequencing and assembly.</title>
        <authorList>
            <person name="Luzics S."/>
            <person name="Horvath B."/>
            <person name="Nagy I."/>
            <person name="Toth A."/>
            <person name="Nagy I."/>
            <person name="Kukolya J."/>
        </authorList>
    </citation>
    <scope>NUCLEOTIDE SEQUENCE [LARGE SCALE GENOMIC DNA]</scope>
    <source>
        <strain evidence="2 3">DSM 43795</strain>
    </source>
</reference>
<evidence type="ECO:0000313" key="3">
    <source>
        <dbReference type="Proteomes" id="UP000832041"/>
    </source>
</evidence>
<evidence type="ECO:0000256" key="1">
    <source>
        <dbReference type="SAM" id="MobiDB-lite"/>
    </source>
</evidence>
<organism evidence="2 3">
    <name type="scientific">Thermobifida alba</name>
    <name type="common">Thermomonospora alba</name>
    <dbReference type="NCBI Taxonomy" id="53522"/>
    <lineage>
        <taxon>Bacteria</taxon>
        <taxon>Bacillati</taxon>
        <taxon>Actinomycetota</taxon>
        <taxon>Actinomycetes</taxon>
        <taxon>Streptosporangiales</taxon>
        <taxon>Nocardiopsidaceae</taxon>
        <taxon>Thermobifida</taxon>
    </lineage>
</organism>
<sequence length="264" mass="29559">MTAQTADSPAESVGDDFVRNYREQGFAHVPGVLTSEEVARYRAAADRLYAAESPVVWGTSEEEVQVHYVEHAWQKEPLLRELALHPRITAIALRLAGCALRLYSSDLLVKEPRTALPTLVHDDEPGLPLANLDNALTAWIALGDVPAERGCLSFVPGSHRRPESDRQTRMESFADYRPMPNVWPDFPWRPRVTVPLRAGDVTFHHFRTVHMAGDNHSDERRVGNGVIYIDDGATYRPGVQDEHLRGMAPGQRLDGEDFPRIGHT</sequence>
<dbReference type="Proteomes" id="UP000832041">
    <property type="component" value="Chromosome"/>
</dbReference>
<dbReference type="SUPFAM" id="SSF51197">
    <property type="entry name" value="Clavaminate synthase-like"/>
    <property type="match status" value="1"/>
</dbReference>
<dbReference type="PANTHER" id="PTHR20883:SF46">
    <property type="entry name" value="PHYTANOYL-COA HYDROXYLASE"/>
    <property type="match status" value="1"/>
</dbReference>
<dbReference type="Pfam" id="PF05721">
    <property type="entry name" value="PhyH"/>
    <property type="match status" value="1"/>
</dbReference>
<dbReference type="Gene3D" id="2.60.120.620">
    <property type="entry name" value="q2cbj1_9rhob like domain"/>
    <property type="match status" value="1"/>
</dbReference>
<gene>
    <name evidence="2" type="ORF">FOF52_07435</name>
</gene>
<dbReference type="InterPro" id="IPR008775">
    <property type="entry name" value="Phytyl_CoA_dOase-like"/>
</dbReference>
<accession>A0ABY4L1K2</accession>
<dbReference type="GO" id="GO:0051213">
    <property type="term" value="F:dioxygenase activity"/>
    <property type="evidence" value="ECO:0007669"/>
    <property type="project" value="UniProtKB-KW"/>
</dbReference>
<keyword evidence="2" id="KW-0223">Dioxygenase</keyword>
<evidence type="ECO:0000313" key="2">
    <source>
        <dbReference type="EMBL" id="UPT20811.1"/>
    </source>
</evidence>
<feature type="region of interest" description="Disordered" evidence="1">
    <location>
        <begin position="245"/>
        <end position="264"/>
    </location>
</feature>